<evidence type="ECO:0000313" key="1">
    <source>
        <dbReference type="EMBL" id="BBT17586.1"/>
    </source>
</evidence>
<gene>
    <name evidence="1" type="ORF">WP8S17C03_36350</name>
</gene>
<reference evidence="1 2" key="1">
    <citation type="submission" date="2019-12" db="EMBL/GenBank/DDBJ databases">
        <title>complete genome sequences of Pseudomonas otitidis str. WP8-S17-CRE-03 isolated from wastewater treatment plant effluent.</title>
        <authorList>
            <person name="Sekizuka T."/>
            <person name="Itokawa K."/>
            <person name="Yatsu K."/>
            <person name="Inamine Y."/>
            <person name="Kuroda M."/>
        </authorList>
    </citation>
    <scope>NUCLEOTIDE SEQUENCE [LARGE SCALE GENOMIC DNA]</scope>
    <source>
        <strain evidence="1 2">WP8-S17-CRE-03</strain>
    </source>
</reference>
<dbReference type="EMBL" id="AP022213">
    <property type="protein sequence ID" value="BBT17586.1"/>
    <property type="molecule type" value="Genomic_DNA"/>
</dbReference>
<proteinExistence type="predicted"/>
<accession>A0A6S5RZN7</accession>
<protein>
    <submittedName>
        <fullName evidence="1">Uncharacterized protein</fullName>
    </submittedName>
</protein>
<organism evidence="1 2">
    <name type="scientific">Metapseudomonas otitidis</name>
    <dbReference type="NCBI Taxonomy" id="319939"/>
    <lineage>
        <taxon>Bacteria</taxon>
        <taxon>Pseudomonadati</taxon>
        <taxon>Pseudomonadota</taxon>
        <taxon>Gammaproteobacteria</taxon>
        <taxon>Pseudomonadales</taxon>
        <taxon>Pseudomonadaceae</taxon>
        <taxon>Metapseudomonas</taxon>
    </lineage>
</organism>
<evidence type="ECO:0000313" key="2">
    <source>
        <dbReference type="Proteomes" id="UP000515591"/>
    </source>
</evidence>
<dbReference type="RefSeq" id="WP_182850495.1">
    <property type="nucleotide sequence ID" value="NZ_AP022213.1"/>
</dbReference>
<dbReference type="Proteomes" id="UP000515591">
    <property type="component" value="Chromosome"/>
</dbReference>
<name>A0A6S5RZN7_9GAMM</name>
<dbReference type="AlphaFoldDB" id="A0A6S5RZN7"/>
<sequence length="133" mass="15666">MSSILSGYIHCFACELEAVQHNREVLSQLPECGAYLVRSMFSFLPNSRGHCYYGHLIHFAAFYKEFYIYDPEWLQEFEALLERLYWDSGEVLHTWSGERRIWRSARFQEPLPVRGIPISSREVLEDLRGATQD</sequence>